<evidence type="ECO:0000313" key="5">
    <source>
        <dbReference type="Proteomes" id="UP000320475"/>
    </source>
</evidence>
<evidence type="ECO:0000313" key="4">
    <source>
        <dbReference type="Proteomes" id="UP000317494"/>
    </source>
</evidence>
<gene>
    <name evidence="2" type="ORF">SeLEV6574_g00475</name>
    <name evidence="3" type="ORF">SeMB42_g01020</name>
</gene>
<feature type="compositionally biased region" description="Basic and acidic residues" evidence="1">
    <location>
        <begin position="183"/>
        <end position="199"/>
    </location>
</feature>
<dbReference type="EMBL" id="QEAN01000023">
    <property type="protein sequence ID" value="TPX53069.1"/>
    <property type="molecule type" value="Genomic_DNA"/>
</dbReference>
<feature type="region of interest" description="Disordered" evidence="1">
    <location>
        <begin position="149"/>
        <end position="399"/>
    </location>
</feature>
<keyword evidence="4" id="KW-1185">Reference proteome</keyword>
<evidence type="ECO:0000313" key="3">
    <source>
        <dbReference type="EMBL" id="TPX53069.1"/>
    </source>
</evidence>
<feature type="compositionally biased region" description="Polar residues" evidence="1">
    <location>
        <begin position="319"/>
        <end position="337"/>
    </location>
</feature>
<feature type="compositionally biased region" description="Basic and acidic residues" evidence="1">
    <location>
        <begin position="240"/>
        <end position="267"/>
    </location>
</feature>
<comment type="caution">
    <text evidence="3">The sequence shown here is derived from an EMBL/GenBank/DDBJ whole genome shotgun (WGS) entry which is preliminary data.</text>
</comment>
<protein>
    <submittedName>
        <fullName evidence="3">Uncharacterized protein</fullName>
    </submittedName>
</protein>
<name>A0A507DMX9_9FUNG</name>
<proteinExistence type="predicted"/>
<dbReference type="AlphaFoldDB" id="A0A507DMX9"/>
<accession>A0A507DMX9</accession>
<dbReference type="Proteomes" id="UP000320475">
    <property type="component" value="Unassembled WGS sequence"/>
</dbReference>
<feature type="compositionally biased region" description="Basic and acidic residues" evidence="1">
    <location>
        <begin position="209"/>
        <end position="219"/>
    </location>
</feature>
<organism evidence="3 4">
    <name type="scientific">Synchytrium endobioticum</name>
    <dbReference type="NCBI Taxonomy" id="286115"/>
    <lineage>
        <taxon>Eukaryota</taxon>
        <taxon>Fungi</taxon>
        <taxon>Fungi incertae sedis</taxon>
        <taxon>Chytridiomycota</taxon>
        <taxon>Chytridiomycota incertae sedis</taxon>
        <taxon>Chytridiomycetes</taxon>
        <taxon>Synchytriales</taxon>
        <taxon>Synchytriaceae</taxon>
        <taxon>Synchytrium</taxon>
    </lineage>
</organism>
<evidence type="ECO:0000313" key="2">
    <source>
        <dbReference type="EMBL" id="TPX51098.1"/>
    </source>
</evidence>
<dbReference type="VEuPathDB" id="FungiDB:SeMB42_g01020"/>
<dbReference type="EMBL" id="QEAM01000008">
    <property type="protein sequence ID" value="TPX51098.1"/>
    <property type="molecule type" value="Genomic_DNA"/>
</dbReference>
<reference evidence="4 5" key="1">
    <citation type="journal article" date="2019" name="Sci. Rep.">
        <title>Comparative genomics of chytrid fungi reveal insights into the obligate biotrophic and pathogenic lifestyle of Synchytrium endobioticum.</title>
        <authorList>
            <person name="van de Vossenberg B.T.L.H."/>
            <person name="Warris S."/>
            <person name="Nguyen H.D.T."/>
            <person name="van Gent-Pelzer M.P.E."/>
            <person name="Joly D.L."/>
            <person name="van de Geest H.C."/>
            <person name="Bonants P.J.M."/>
            <person name="Smith D.S."/>
            <person name="Levesque C.A."/>
            <person name="van der Lee T.A.J."/>
        </authorList>
    </citation>
    <scope>NUCLEOTIDE SEQUENCE [LARGE SCALE GENOMIC DNA]</scope>
    <source>
        <strain evidence="2 5">LEV6574</strain>
        <strain evidence="3 4">MB42</strain>
    </source>
</reference>
<dbReference type="Proteomes" id="UP000317494">
    <property type="component" value="Unassembled WGS sequence"/>
</dbReference>
<feature type="compositionally biased region" description="Acidic residues" evidence="1">
    <location>
        <begin position="297"/>
        <end position="309"/>
    </location>
</feature>
<evidence type="ECO:0000256" key="1">
    <source>
        <dbReference type="SAM" id="MobiDB-lite"/>
    </source>
</evidence>
<sequence length="588" mass="64456">MDGLESRKRFLDDARIDQYRLVRPRTSGGGIEVLRSAAAPSFQLSVTTTKVHGLTNVIPGPVMDSALRQSPASVPPLGSSSSSVCGTLASGTSPAPIITPATGNIDDQMLLLCAQIEAKIDGMTSDCLKRLDTLETRVVLFEKAIAQANEGGDKGGNADASSHCKEAQSSAIPMSGMSSQVNHDYRLPIKLPKKMEPRNPSKSGSSRAGSKDKSKEASIPRKKKHRRRVETTTDEDDTDSKDSADGRTPRTSRPPERGIKPKEEDQPFNHAGSVTADAQNKKVATLSTESSHSDYGATDDSDYESDSELSIEIGKGEVNSVNSSWTTAKTAQKIMTKSNDDSESNRIRKVSSHQQSSESPLPTPPPQPASARLAQPNPKISTTDVAPAAEGGTERSDSTPFESALRKYLFLKALFPEDNSVYELASLEAYGDRKAYEKRVKPEVLSAKLAKLRSQMKIRIHCNLKEIVGRRTTDGASLEAVCKDLFSNSLHIHDRDKKYRSPILARAMKILFKDTRYTSQWGLNSYNISMIAFTISILNFFIESPDNTGVYTKGKKRYLVALEGLKLLKRKHAHSYRLAVDFLWEFTS</sequence>
<feature type="compositionally biased region" description="Polar residues" evidence="1">
    <location>
        <begin position="167"/>
        <end position="182"/>
    </location>
</feature>